<dbReference type="OrthoDB" id="442352at2759"/>
<keyword evidence="3" id="KW-1003">Cell membrane</keyword>
<dbReference type="PANTHER" id="PTHR43302">
    <property type="entry name" value="TRANSPORTER ARSB-RELATED"/>
    <property type="match status" value="1"/>
</dbReference>
<keyword evidence="11" id="KW-1185">Reference proteome</keyword>
<sequence>MAQSGSDSLSTSQIKDWRSIITLIVFVLTNINVLCPFHIPIYIPRKLSDLFLDALGALRIIPKRQYRPPLVEDDDNGKIKPWVRLNFPMNFVTAPLIADLFLLAILAIGRQEVHDGIVGADNISPIDIMAFFITLAYIAISIDASGLIRYLAFKVLQWGGEVGHRLFFYLYAFFFLLGSFIGNDPIILSGTAFLAYMTRVSSNIVHPRAWIHTQFAIANIASAILVSSNPTNLVLAGAFNIKFIHYTANMIVPVVATAIVLFPFLLYIVFANEDLIPYSIKMHELPEEVKAKKPVNPNIPHARGHVDGDESDLANNEEGKLLSLEEIMNPFLDKGGAAFGAVIMAATLVTVLAINAASAKSGAHPVFWVTLPAAFVMFCWDIGFGWYHRKETRDIARKGREEFEIARAERIFQQAEEARQSSAANGGLRLEADSSSPKFEAKDAQLQDSDGVYELNNTSPPSSHAADGKTILNPPVHAEGHAPTPAILLVEGTDDRALAAMSSTAMECSMPAPNGYTEKQEKGNTTSEVNSLEEKSILNRTGSGSPPQALFVPQSDEDLERRRRSSLASMQWPRGPATLMSLGQDTLRWCQETFPTAAAVVLHLPFALVPFAFCMFILVQGLVTKGWVPVFAYGWDHWVNKTGTIGAIGGMAFLSVILSNFAGTNIGTTILLCRIIQKWQEIHVVNGVPISDRTFWATVYSMALGVNYGAFSVAFSASLAGLLWRDILARKHIRVRSLDFARVNLPIISIAMIVGCVVLVGEVYIVRKDTPYTM</sequence>
<evidence type="ECO:0000256" key="8">
    <source>
        <dbReference type="SAM" id="Phobius"/>
    </source>
</evidence>
<gene>
    <name evidence="10" type="ORF">M441DRAFT_29153</name>
</gene>
<evidence type="ECO:0000256" key="7">
    <source>
        <dbReference type="SAM" id="MobiDB-lite"/>
    </source>
</evidence>
<evidence type="ECO:0000259" key="9">
    <source>
        <dbReference type="Pfam" id="PF03600"/>
    </source>
</evidence>
<feature type="transmembrane region" description="Helical" evidence="8">
    <location>
        <begin position="128"/>
        <end position="148"/>
    </location>
</feature>
<evidence type="ECO:0000256" key="1">
    <source>
        <dbReference type="ARBA" id="ARBA00004651"/>
    </source>
</evidence>
<evidence type="ECO:0000313" key="11">
    <source>
        <dbReference type="Proteomes" id="UP000240493"/>
    </source>
</evidence>
<dbReference type="GO" id="GO:0055085">
    <property type="term" value="P:transmembrane transport"/>
    <property type="evidence" value="ECO:0007669"/>
    <property type="project" value="InterPro"/>
</dbReference>
<keyword evidence="5 8" id="KW-1133">Transmembrane helix</keyword>
<dbReference type="AlphaFoldDB" id="A0A2T3Z1Y7"/>
<comment type="subcellular location">
    <subcellularLocation>
        <location evidence="1">Cell membrane</location>
        <topology evidence="1">Multi-pass membrane protein</topology>
    </subcellularLocation>
</comment>
<evidence type="ECO:0000256" key="2">
    <source>
        <dbReference type="ARBA" id="ARBA00022448"/>
    </source>
</evidence>
<keyword evidence="6 8" id="KW-0472">Membrane</keyword>
<evidence type="ECO:0000256" key="3">
    <source>
        <dbReference type="ARBA" id="ARBA00022475"/>
    </source>
</evidence>
<feature type="transmembrane region" description="Helical" evidence="8">
    <location>
        <begin position="597"/>
        <end position="619"/>
    </location>
</feature>
<dbReference type="Pfam" id="PF03600">
    <property type="entry name" value="CitMHS"/>
    <property type="match status" value="1"/>
</dbReference>
<feature type="transmembrane region" description="Helical" evidence="8">
    <location>
        <begin position="246"/>
        <end position="270"/>
    </location>
</feature>
<feature type="transmembrane region" description="Helical" evidence="8">
    <location>
        <begin position="336"/>
        <end position="354"/>
    </location>
</feature>
<dbReference type="InterPro" id="IPR004680">
    <property type="entry name" value="Cit_transptr-like_dom"/>
</dbReference>
<dbReference type="Proteomes" id="UP000240493">
    <property type="component" value="Unassembled WGS sequence"/>
</dbReference>
<proteinExistence type="predicted"/>
<feature type="domain" description="Citrate transporter-like" evidence="9">
    <location>
        <begin position="126"/>
        <end position="356"/>
    </location>
</feature>
<keyword evidence="2" id="KW-0813">Transport</keyword>
<evidence type="ECO:0000256" key="6">
    <source>
        <dbReference type="ARBA" id="ARBA00023136"/>
    </source>
</evidence>
<evidence type="ECO:0000313" key="10">
    <source>
        <dbReference type="EMBL" id="PTB38824.1"/>
    </source>
</evidence>
<feature type="region of interest" description="Disordered" evidence="7">
    <location>
        <begin position="508"/>
        <end position="558"/>
    </location>
</feature>
<feature type="transmembrane region" description="Helical" evidence="8">
    <location>
        <begin position="87"/>
        <end position="108"/>
    </location>
</feature>
<feature type="transmembrane region" description="Helical" evidence="8">
    <location>
        <begin position="20"/>
        <end position="43"/>
    </location>
</feature>
<feature type="transmembrane region" description="Helical" evidence="8">
    <location>
        <begin position="745"/>
        <end position="766"/>
    </location>
</feature>
<feature type="transmembrane region" description="Helical" evidence="8">
    <location>
        <begin position="168"/>
        <end position="197"/>
    </location>
</feature>
<dbReference type="STRING" id="1042311.A0A2T3Z1Y7"/>
<organism evidence="10 11">
    <name type="scientific">Trichoderma asperellum (strain ATCC 204424 / CBS 433.97 / NBRC 101777)</name>
    <dbReference type="NCBI Taxonomy" id="1042311"/>
    <lineage>
        <taxon>Eukaryota</taxon>
        <taxon>Fungi</taxon>
        <taxon>Dikarya</taxon>
        <taxon>Ascomycota</taxon>
        <taxon>Pezizomycotina</taxon>
        <taxon>Sordariomycetes</taxon>
        <taxon>Hypocreomycetidae</taxon>
        <taxon>Hypocreales</taxon>
        <taxon>Hypocreaceae</taxon>
        <taxon>Trichoderma</taxon>
    </lineage>
</organism>
<dbReference type="GO" id="GO:0005886">
    <property type="term" value="C:plasma membrane"/>
    <property type="evidence" value="ECO:0007669"/>
    <property type="project" value="UniProtKB-SubCell"/>
</dbReference>
<evidence type="ECO:0000256" key="5">
    <source>
        <dbReference type="ARBA" id="ARBA00022989"/>
    </source>
</evidence>
<reference evidence="10 11" key="1">
    <citation type="submission" date="2016-07" db="EMBL/GenBank/DDBJ databases">
        <title>Multiple horizontal gene transfer events from other fungi enriched the ability of initially mycotrophic Trichoderma (Ascomycota) to feed on dead plant biomass.</title>
        <authorList>
            <consortium name="DOE Joint Genome Institute"/>
            <person name="Aerts A."/>
            <person name="Atanasova L."/>
            <person name="Chenthamara K."/>
            <person name="Zhang J."/>
            <person name="Grujic M."/>
            <person name="Henrissat B."/>
            <person name="Kuo A."/>
            <person name="Salamov A."/>
            <person name="Lipzen A."/>
            <person name="Labutti K."/>
            <person name="Barry K."/>
            <person name="Miao Y."/>
            <person name="Rahimi M.J."/>
            <person name="Shen Q."/>
            <person name="Grigoriev I.V."/>
            <person name="Kubicek C.P."/>
            <person name="Druzhinina I.S."/>
        </authorList>
    </citation>
    <scope>NUCLEOTIDE SEQUENCE [LARGE SCALE GENOMIC DNA]</scope>
    <source>
        <strain evidence="10 11">CBS 433.97</strain>
    </source>
</reference>
<evidence type="ECO:0000256" key="4">
    <source>
        <dbReference type="ARBA" id="ARBA00022692"/>
    </source>
</evidence>
<feature type="region of interest" description="Disordered" evidence="7">
    <location>
        <begin position="416"/>
        <end position="479"/>
    </location>
</feature>
<keyword evidence="4 8" id="KW-0812">Transmembrane</keyword>
<accession>A0A2T3Z1Y7</accession>
<name>A0A2T3Z1Y7_TRIA4</name>
<dbReference type="EMBL" id="KZ679265">
    <property type="protein sequence ID" value="PTB38824.1"/>
    <property type="molecule type" value="Genomic_DNA"/>
</dbReference>
<feature type="transmembrane region" description="Helical" evidence="8">
    <location>
        <begin position="699"/>
        <end position="724"/>
    </location>
</feature>
<feature type="transmembrane region" description="Helical" evidence="8">
    <location>
        <begin position="366"/>
        <end position="387"/>
    </location>
</feature>
<protein>
    <recommendedName>
        <fullName evidence="9">Citrate transporter-like domain-containing protein</fullName>
    </recommendedName>
</protein>
<dbReference type="PANTHER" id="PTHR43302:SF5">
    <property type="entry name" value="TRANSPORTER ARSB-RELATED"/>
    <property type="match status" value="1"/>
</dbReference>